<feature type="transmembrane region" description="Helical" evidence="11">
    <location>
        <begin position="33"/>
        <end position="52"/>
    </location>
</feature>
<keyword evidence="9" id="KW-0407">Ion channel</keyword>
<keyword evidence="13" id="KW-1185">Reference proteome</keyword>
<evidence type="ECO:0000256" key="8">
    <source>
        <dbReference type="ARBA" id="ARBA00023286"/>
    </source>
</evidence>
<proteinExistence type="inferred from homology"/>
<feature type="region of interest" description="Disordered" evidence="10">
    <location>
        <begin position="406"/>
        <end position="448"/>
    </location>
</feature>
<evidence type="ECO:0008006" key="14">
    <source>
        <dbReference type="Google" id="ProtNLM"/>
    </source>
</evidence>
<protein>
    <recommendedName>
        <fullName evidence="14">Purinergic receptor</fullName>
    </recommendedName>
</protein>
<dbReference type="Gene3D" id="2.60.490.10">
    <property type="entry name" value="atp-gated p2x4 ion channel domain"/>
    <property type="match status" value="1"/>
</dbReference>
<evidence type="ECO:0000256" key="1">
    <source>
        <dbReference type="ARBA" id="ARBA00004308"/>
    </source>
</evidence>
<dbReference type="InterPro" id="IPR001429">
    <property type="entry name" value="P2X_purnocptor"/>
</dbReference>
<dbReference type="NCBIfam" id="TIGR00863">
    <property type="entry name" value="P2X"/>
    <property type="match status" value="1"/>
</dbReference>
<dbReference type="Pfam" id="PF00864">
    <property type="entry name" value="P2X_receptor"/>
    <property type="match status" value="1"/>
</dbReference>
<dbReference type="PIRSF" id="PIRSF005713">
    <property type="entry name" value="P2X_purinoceptor"/>
    <property type="match status" value="1"/>
</dbReference>
<comment type="subcellular location">
    <subcellularLocation>
        <location evidence="1">Endomembrane system</location>
    </subcellularLocation>
</comment>
<evidence type="ECO:0000313" key="12">
    <source>
        <dbReference type="EMBL" id="CAH3025014.1"/>
    </source>
</evidence>
<evidence type="ECO:0000256" key="7">
    <source>
        <dbReference type="ARBA" id="ARBA00023136"/>
    </source>
</evidence>
<keyword evidence="8" id="KW-1071">Ligand-gated ion channel</keyword>
<comment type="similarity">
    <text evidence="2">Belongs to the P2X receptor family.</text>
</comment>
<keyword evidence="5 11" id="KW-1133">Transmembrane helix</keyword>
<sequence length="448" mass="50581">MVSCRGICETVLSALLEYDTAKIVHIKSKKVGLINRLIQLAIIVYIIGYVIVYKKGYQEFQEPYSSVTTKVKGLSLTDLKRSGPEFPLYGGVHVWDSSDFVVPPEENNAVFVMTNMIITPNQTQSSCPESSKLPGVQCTSDSDCKPLEPVKNGHGFKTGRCVNNEKGEKVCEIYSWCPVEIDELPMPGFNLSYNVPLLDAAKNFTILVKNNVQFPKFGESKRNIQSNNKTYLTICNYDPETDPLCPIFQLGKIVELAGVNFDDIAYKGGVMAIVITWNCNFDSLAYSCEPKYSFIRLDDSKALIAEGYNFRYANYYVQDNVLYRTLFKAYGIRFMILVYGQGGKFSVIPLFLNLGSGLALLGIATVLCDIVVLYVLQKKYFYREKKYLLVDDTESETDDYQKTRARVMNSTGSMDRNSKQYSPINNEEDIQEDSTTFQNSNNTHTSQR</sequence>
<keyword evidence="4 11" id="KW-0812">Transmembrane</keyword>
<accession>A0ABN8M5X4</accession>
<gene>
    <name evidence="12" type="ORF">PEVE_00024829</name>
</gene>
<dbReference type="EMBL" id="CALNXI010000333">
    <property type="protein sequence ID" value="CAH3025014.1"/>
    <property type="molecule type" value="Genomic_DNA"/>
</dbReference>
<keyword evidence="3" id="KW-0813">Transport</keyword>
<dbReference type="Proteomes" id="UP001159427">
    <property type="component" value="Unassembled WGS sequence"/>
</dbReference>
<feature type="compositionally biased region" description="Polar residues" evidence="10">
    <location>
        <begin position="408"/>
        <end position="425"/>
    </location>
</feature>
<evidence type="ECO:0000256" key="9">
    <source>
        <dbReference type="ARBA" id="ARBA00023303"/>
    </source>
</evidence>
<dbReference type="InterPro" id="IPR059116">
    <property type="entry name" value="P2X_receptor"/>
</dbReference>
<evidence type="ECO:0000256" key="10">
    <source>
        <dbReference type="SAM" id="MobiDB-lite"/>
    </source>
</evidence>
<dbReference type="InterPro" id="IPR027309">
    <property type="entry name" value="P2X_extracellular_dom_sf"/>
</dbReference>
<name>A0ABN8M5X4_9CNID</name>
<feature type="transmembrane region" description="Helical" evidence="11">
    <location>
        <begin position="358"/>
        <end position="376"/>
    </location>
</feature>
<dbReference type="PANTHER" id="PTHR10125:SF31">
    <property type="entry name" value="P2X RECEPTOR E"/>
    <property type="match status" value="1"/>
</dbReference>
<evidence type="ECO:0000256" key="2">
    <source>
        <dbReference type="ARBA" id="ARBA00009848"/>
    </source>
</evidence>
<feature type="compositionally biased region" description="Polar residues" evidence="10">
    <location>
        <begin position="433"/>
        <end position="448"/>
    </location>
</feature>
<evidence type="ECO:0000256" key="6">
    <source>
        <dbReference type="ARBA" id="ARBA00023065"/>
    </source>
</evidence>
<dbReference type="PRINTS" id="PR01307">
    <property type="entry name" value="P2XRECEPTOR"/>
</dbReference>
<evidence type="ECO:0000256" key="5">
    <source>
        <dbReference type="ARBA" id="ARBA00022989"/>
    </source>
</evidence>
<dbReference type="Gene3D" id="1.10.287.940">
    <property type="entry name" value="atp-gated p2x4 ion channel"/>
    <property type="match status" value="1"/>
</dbReference>
<evidence type="ECO:0000256" key="3">
    <source>
        <dbReference type="ARBA" id="ARBA00022448"/>
    </source>
</evidence>
<reference evidence="12 13" key="1">
    <citation type="submission" date="2022-05" db="EMBL/GenBank/DDBJ databases">
        <authorList>
            <consortium name="Genoscope - CEA"/>
            <person name="William W."/>
        </authorList>
    </citation>
    <scope>NUCLEOTIDE SEQUENCE [LARGE SCALE GENOMIC DNA]</scope>
</reference>
<keyword evidence="7 11" id="KW-0472">Membrane</keyword>
<organism evidence="12 13">
    <name type="scientific">Porites evermanni</name>
    <dbReference type="NCBI Taxonomy" id="104178"/>
    <lineage>
        <taxon>Eukaryota</taxon>
        <taxon>Metazoa</taxon>
        <taxon>Cnidaria</taxon>
        <taxon>Anthozoa</taxon>
        <taxon>Hexacorallia</taxon>
        <taxon>Scleractinia</taxon>
        <taxon>Fungiina</taxon>
        <taxon>Poritidae</taxon>
        <taxon>Porites</taxon>
    </lineage>
</organism>
<evidence type="ECO:0000313" key="13">
    <source>
        <dbReference type="Proteomes" id="UP001159427"/>
    </source>
</evidence>
<evidence type="ECO:0000256" key="11">
    <source>
        <dbReference type="SAM" id="Phobius"/>
    </source>
</evidence>
<evidence type="ECO:0000256" key="4">
    <source>
        <dbReference type="ARBA" id="ARBA00022692"/>
    </source>
</evidence>
<dbReference type="PANTHER" id="PTHR10125">
    <property type="entry name" value="P2X PURINOCEPTOR"/>
    <property type="match status" value="1"/>
</dbReference>
<comment type="caution">
    <text evidence="12">The sequence shown here is derived from an EMBL/GenBank/DDBJ whole genome shotgun (WGS) entry which is preliminary data.</text>
</comment>
<keyword evidence="6" id="KW-0406">Ion transport</keyword>